<comment type="caution">
    <text evidence="1">The sequence shown here is derived from an EMBL/GenBank/DDBJ whole genome shotgun (WGS) entry which is preliminary data.</text>
</comment>
<keyword evidence="2" id="KW-1185">Reference proteome</keyword>
<dbReference type="EMBL" id="JAQQPM010000005">
    <property type="protein sequence ID" value="KAK2071515.1"/>
    <property type="molecule type" value="Genomic_DNA"/>
</dbReference>
<name>A0AAD9I6I6_9PEZI</name>
<reference evidence="1" key="1">
    <citation type="journal article" date="2023" name="Mol. Plant Microbe Interact.">
        <title>Elucidating the Obligate Nature and Biological Capacity of an Invasive Fungal Corn Pathogen.</title>
        <authorList>
            <person name="MacCready J.S."/>
            <person name="Roggenkamp E.M."/>
            <person name="Gdanetz K."/>
            <person name="Chilvers M.I."/>
        </authorList>
    </citation>
    <scope>NUCLEOTIDE SEQUENCE</scope>
    <source>
        <strain evidence="1">PM02</strain>
    </source>
</reference>
<dbReference type="Proteomes" id="UP001217918">
    <property type="component" value="Unassembled WGS sequence"/>
</dbReference>
<evidence type="ECO:0000313" key="2">
    <source>
        <dbReference type="Proteomes" id="UP001217918"/>
    </source>
</evidence>
<sequence length="105" mass="11661">MEQGASRTARARLHLRDRCVAANEDDDVDKLILIGRLYCGPVTPSPKLSLEMLLAGPVRSLTPQGRSAHRAPTGRLAKVVVSMLVACVRRRRDPYQFEAEHRDVA</sequence>
<evidence type="ECO:0000313" key="1">
    <source>
        <dbReference type="EMBL" id="KAK2071515.1"/>
    </source>
</evidence>
<protein>
    <submittedName>
        <fullName evidence="1">Uncharacterized protein</fullName>
    </submittedName>
</protein>
<accession>A0AAD9I6I6</accession>
<organism evidence="1 2">
    <name type="scientific">Phyllachora maydis</name>
    <dbReference type="NCBI Taxonomy" id="1825666"/>
    <lineage>
        <taxon>Eukaryota</taxon>
        <taxon>Fungi</taxon>
        <taxon>Dikarya</taxon>
        <taxon>Ascomycota</taxon>
        <taxon>Pezizomycotina</taxon>
        <taxon>Sordariomycetes</taxon>
        <taxon>Sordariomycetidae</taxon>
        <taxon>Phyllachorales</taxon>
        <taxon>Phyllachoraceae</taxon>
        <taxon>Phyllachora</taxon>
    </lineage>
</organism>
<proteinExistence type="predicted"/>
<gene>
    <name evidence="1" type="ORF">P8C59_005931</name>
</gene>
<dbReference type="AlphaFoldDB" id="A0AAD9I6I6"/>